<dbReference type="GO" id="GO:0016646">
    <property type="term" value="F:oxidoreductase activity, acting on the CH-NH group of donors, NAD or NADP as acceptor"/>
    <property type="evidence" value="ECO:0007669"/>
    <property type="project" value="UniProtKB-ARBA"/>
</dbReference>
<proteinExistence type="inferred from homology"/>
<comment type="cofactor">
    <cofactor evidence="1">
        <name>FMN</name>
        <dbReference type="ChEBI" id="CHEBI:58210"/>
    </cofactor>
</comment>
<dbReference type="Gene3D" id="2.30.110.10">
    <property type="entry name" value="Electron Transport, Fmn-binding Protein, Chain A"/>
    <property type="match status" value="1"/>
</dbReference>
<dbReference type="Proteomes" id="UP000316360">
    <property type="component" value="Unassembled WGS sequence"/>
</dbReference>
<organism evidence="6 7">
    <name type="scientific">Aerophobetes bacterium</name>
    <dbReference type="NCBI Taxonomy" id="2030807"/>
    <lineage>
        <taxon>Bacteria</taxon>
        <taxon>Candidatus Aerophobota</taxon>
    </lineage>
</organism>
<dbReference type="Pfam" id="PF01613">
    <property type="entry name" value="Flavin_Reduct"/>
    <property type="match status" value="1"/>
</dbReference>
<evidence type="ECO:0000256" key="3">
    <source>
        <dbReference type="ARBA" id="ARBA00022643"/>
    </source>
</evidence>
<evidence type="ECO:0000313" key="6">
    <source>
        <dbReference type="EMBL" id="TET12401.1"/>
    </source>
</evidence>
<evidence type="ECO:0000256" key="1">
    <source>
        <dbReference type="ARBA" id="ARBA00001917"/>
    </source>
</evidence>
<feature type="domain" description="Flavin reductase like" evidence="5">
    <location>
        <begin position="11"/>
        <end position="150"/>
    </location>
</feature>
<sequence>MRVKPEEYIKIIPPPPVVLVSTLHGDVKNVAPFGMNMPISFDPPLYAIGVGTTKDTYKNILETKEFVVAVPGPDLVKEINITAKSFPREVSEFEKAGLTPLESEIVKPFRVKECQSNFECTLEWIKQAGDHYIIVGKVVAASIEDSIYTKELSRLLIGPVYHVGAKEGEYAGKGELVG</sequence>
<dbReference type="SUPFAM" id="SSF50475">
    <property type="entry name" value="FMN-binding split barrel"/>
    <property type="match status" value="1"/>
</dbReference>
<comment type="caution">
    <text evidence="6">The sequence shown here is derived from an EMBL/GenBank/DDBJ whole genome shotgun (WGS) entry which is preliminary data.</text>
</comment>
<gene>
    <name evidence="6" type="ORF">E3J84_01715</name>
</gene>
<keyword evidence="3" id="KW-0288">FMN</keyword>
<dbReference type="InterPro" id="IPR002563">
    <property type="entry name" value="Flavin_Rdtase-like_dom"/>
</dbReference>
<dbReference type="GO" id="GO:0010181">
    <property type="term" value="F:FMN binding"/>
    <property type="evidence" value="ECO:0007669"/>
    <property type="project" value="InterPro"/>
</dbReference>
<evidence type="ECO:0000313" key="7">
    <source>
        <dbReference type="Proteomes" id="UP000316360"/>
    </source>
</evidence>
<name>A0A523S3F5_UNCAE</name>
<protein>
    <submittedName>
        <fullName evidence="6">Flavin reductase family protein</fullName>
    </submittedName>
</protein>
<dbReference type="AlphaFoldDB" id="A0A523S3F5"/>
<dbReference type="PANTHER" id="PTHR33798:SF5">
    <property type="entry name" value="FLAVIN REDUCTASE LIKE DOMAIN-CONTAINING PROTEIN"/>
    <property type="match status" value="1"/>
</dbReference>
<dbReference type="EMBL" id="SOKJ01000090">
    <property type="protein sequence ID" value="TET12401.1"/>
    <property type="molecule type" value="Genomic_DNA"/>
</dbReference>
<accession>A0A523S3F5</accession>
<evidence type="ECO:0000259" key="5">
    <source>
        <dbReference type="SMART" id="SM00903"/>
    </source>
</evidence>
<dbReference type="SMART" id="SM00903">
    <property type="entry name" value="Flavin_Reduct"/>
    <property type="match status" value="1"/>
</dbReference>
<dbReference type="InterPro" id="IPR012349">
    <property type="entry name" value="Split_barrel_FMN-bd"/>
</dbReference>
<evidence type="ECO:0000256" key="4">
    <source>
        <dbReference type="ARBA" id="ARBA00038054"/>
    </source>
</evidence>
<reference evidence="6 7" key="1">
    <citation type="submission" date="2019-03" db="EMBL/GenBank/DDBJ databases">
        <title>Metabolic potential of uncultured bacteria and archaea associated with petroleum seepage in deep-sea sediments.</title>
        <authorList>
            <person name="Dong X."/>
            <person name="Hubert C."/>
        </authorList>
    </citation>
    <scope>NUCLEOTIDE SEQUENCE [LARGE SCALE GENOMIC DNA]</scope>
    <source>
        <strain evidence="6">E44_bin7</strain>
    </source>
</reference>
<keyword evidence="2" id="KW-0285">Flavoprotein</keyword>
<dbReference type="PANTHER" id="PTHR33798">
    <property type="entry name" value="FLAVOPROTEIN OXYGENASE"/>
    <property type="match status" value="1"/>
</dbReference>
<comment type="similarity">
    <text evidence="4">Belongs to the flavoredoxin family.</text>
</comment>
<evidence type="ECO:0000256" key="2">
    <source>
        <dbReference type="ARBA" id="ARBA00022630"/>
    </source>
</evidence>